<sequence>MAETMPRKTYQSPRKQPNRQQLTSSSPFSSTVSMTPKTPQTSVPTALRRSSRRIALSQDLTSPEKPFSSLENSVKVSPQSSKLAGNGERLNPRTPKKMGKDLVETRRTPKGGKNVEDTETLKRKLKDGLHSVEVLFSPVSPELSDTKKRKRKDCREERNANSVMTRSKVKTRSGKVENLKKRRVYYKKVVYDGGEFEVGDDVYVKRRENVSSDEEEPELEDCRICFKAGRSTMIECEDCLGGFHLKCSKPPLKEVPEGEWICEFCEARKLGKQIELPKPPEGKKIFRTMREKLLSSDLWAAHIESLWKEVDGIYWCRVRWYIIPEETAAGRQAHNLRRELYRTNDFADIEMESIIRHCFVKNPKEFAKAKDEGDDVFLCEYEYDIHWHSFKRIAEIDNEEEGEDAESDEDWNACKGADSDTDEDMEYEDEDTKNLQTRPIPGHELAANSRKGRFFGLQKIGRKKIPEHVRCHKQTELERAKATLLLATLPKSLPCRNKEMEEITTFIKGAICDDQCLGRCLYIHGVPGTGKTMSVLSVMRNLRSEVEAGSIKPYCFVEVNGLKLASPENIYRVIYEALSGHRVSWKKALHSLNERFSDGKKTGKEDDRPCILLIDELDLLVTRNQSVLYNILDWPTKPHSKLIVIGIANTMDLPEKLLPRISSRMGVQRLCFGPYNYQQLQEIILCRLKGIEAFEKQAIEFASRKVAAISGDARRALEICRRAAEIADYRVKKLTLVPNSASSGNSLVGMADVEAAIQEMFQAPHIQVMKSCSKLSKIFLTAMVYELYKTGMGETEFEKLAMTVSCLCTSNGEAFPGWDTLLKVGCRLGDCRIILCEPGSRHRLQKLQLNFPSEDVAFALKDSKELPWLAKYL</sequence>
<reference evidence="1 2" key="1">
    <citation type="journal article" date="2023" name="Science">
        <title>Complex scaffold remodeling in plant triterpene biosynthesis.</title>
        <authorList>
            <person name="De La Pena R."/>
            <person name="Hodgson H."/>
            <person name="Liu J.C."/>
            <person name="Stephenson M.J."/>
            <person name="Martin A.C."/>
            <person name="Owen C."/>
            <person name="Harkess A."/>
            <person name="Leebens-Mack J."/>
            <person name="Jimenez L.E."/>
            <person name="Osbourn A."/>
            <person name="Sattely E.S."/>
        </authorList>
    </citation>
    <scope>NUCLEOTIDE SEQUENCE [LARGE SCALE GENOMIC DNA]</scope>
    <source>
        <strain evidence="2">cv. JPN11</strain>
        <tissue evidence="1">Leaf</tissue>
    </source>
</reference>
<comment type="caution">
    <text evidence="1">The sequence shown here is derived from an EMBL/GenBank/DDBJ whole genome shotgun (WGS) entry which is preliminary data.</text>
</comment>
<evidence type="ECO:0000313" key="1">
    <source>
        <dbReference type="EMBL" id="KAJ4724262.1"/>
    </source>
</evidence>
<name>A0ACC1YM42_MELAZ</name>
<gene>
    <name evidence="1" type="ORF">OWV82_003270</name>
</gene>
<organism evidence="1 2">
    <name type="scientific">Melia azedarach</name>
    <name type="common">Chinaberry tree</name>
    <dbReference type="NCBI Taxonomy" id="155640"/>
    <lineage>
        <taxon>Eukaryota</taxon>
        <taxon>Viridiplantae</taxon>
        <taxon>Streptophyta</taxon>
        <taxon>Embryophyta</taxon>
        <taxon>Tracheophyta</taxon>
        <taxon>Spermatophyta</taxon>
        <taxon>Magnoliopsida</taxon>
        <taxon>eudicotyledons</taxon>
        <taxon>Gunneridae</taxon>
        <taxon>Pentapetalae</taxon>
        <taxon>rosids</taxon>
        <taxon>malvids</taxon>
        <taxon>Sapindales</taxon>
        <taxon>Meliaceae</taxon>
        <taxon>Melia</taxon>
    </lineage>
</organism>
<keyword evidence="2" id="KW-1185">Reference proteome</keyword>
<protein>
    <submittedName>
        <fullName evidence="1">Origin recognition complex subunit 1</fullName>
    </submittedName>
</protein>
<accession>A0ACC1YM42</accession>
<dbReference type="Proteomes" id="UP001164539">
    <property type="component" value="Chromosome 2"/>
</dbReference>
<proteinExistence type="predicted"/>
<dbReference type="EMBL" id="CM051395">
    <property type="protein sequence ID" value="KAJ4724262.1"/>
    <property type="molecule type" value="Genomic_DNA"/>
</dbReference>
<evidence type="ECO:0000313" key="2">
    <source>
        <dbReference type="Proteomes" id="UP001164539"/>
    </source>
</evidence>